<evidence type="ECO:0000256" key="1">
    <source>
        <dbReference type="SAM" id="Phobius"/>
    </source>
</evidence>
<dbReference type="OrthoDB" id="8191931at2759"/>
<accession>A0A151J0Z9</accession>
<evidence type="ECO:0000313" key="2">
    <source>
        <dbReference type="EMBL" id="KYN15243.1"/>
    </source>
</evidence>
<keyword evidence="3" id="KW-1185">Reference proteome</keyword>
<dbReference type="EMBL" id="KQ980586">
    <property type="protein sequence ID" value="KYN15243.1"/>
    <property type="molecule type" value="Genomic_DNA"/>
</dbReference>
<protein>
    <submittedName>
        <fullName evidence="2">Uncharacterized protein</fullName>
    </submittedName>
</protein>
<sequence length="147" mass="16158">MISGGETARGKGETISMRCFESFFKHTWRPQQVHQMDSPSRFALATKTAEVHRHAAGETTELGEVKVTAPSSNVATSMPSTAHPSGSDAMPCKNGGCKVWRSSRIGGSEPHAESPWHSLKTVFLVSVIVAFLLWIIIYTLLDQYRIL</sequence>
<name>A0A151J0Z9_9HYME</name>
<organism evidence="2 3">
    <name type="scientific">Trachymyrmex cornetzi</name>
    <dbReference type="NCBI Taxonomy" id="471704"/>
    <lineage>
        <taxon>Eukaryota</taxon>
        <taxon>Metazoa</taxon>
        <taxon>Ecdysozoa</taxon>
        <taxon>Arthropoda</taxon>
        <taxon>Hexapoda</taxon>
        <taxon>Insecta</taxon>
        <taxon>Pterygota</taxon>
        <taxon>Neoptera</taxon>
        <taxon>Endopterygota</taxon>
        <taxon>Hymenoptera</taxon>
        <taxon>Apocrita</taxon>
        <taxon>Aculeata</taxon>
        <taxon>Formicoidea</taxon>
        <taxon>Formicidae</taxon>
        <taxon>Myrmicinae</taxon>
        <taxon>Trachymyrmex</taxon>
    </lineage>
</organism>
<dbReference type="Proteomes" id="UP000078492">
    <property type="component" value="Unassembled WGS sequence"/>
</dbReference>
<feature type="transmembrane region" description="Helical" evidence="1">
    <location>
        <begin position="122"/>
        <end position="141"/>
    </location>
</feature>
<keyword evidence="1" id="KW-0472">Membrane</keyword>
<reference evidence="2 3" key="1">
    <citation type="submission" date="2015-09" db="EMBL/GenBank/DDBJ databases">
        <title>Trachymyrmex cornetzi WGS genome.</title>
        <authorList>
            <person name="Nygaard S."/>
            <person name="Hu H."/>
            <person name="Boomsma J."/>
            <person name="Zhang G."/>
        </authorList>
    </citation>
    <scope>NUCLEOTIDE SEQUENCE [LARGE SCALE GENOMIC DNA]</scope>
    <source>
        <strain evidence="2">Tcor2-1</strain>
        <tissue evidence="2">Whole body</tissue>
    </source>
</reference>
<keyword evidence="1" id="KW-0812">Transmembrane</keyword>
<evidence type="ECO:0000313" key="3">
    <source>
        <dbReference type="Proteomes" id="UP000078492"/>
    </source>
</evidence>
<gene>
    <name evidence="2" type="ORF">ALC57_12541</name>
</gene>
<dbReference type="KEGG" id="tcz:108765173"/>
<keyword evidence="1" id="KW-1133">Transmembrane helix</keyword>
<dbReference type="AlphaFoldDB" id="A0A151J0Z9"/>
<proteinExistence type="predicted"/>